<sequence>MAVEPGIEALLGEAFATALWRSSTATAGTTEHYAEAAADPLGMVSQHRVIEAHYGAGRLLLSWLDQGVAENTGTHLSGGVEFDDSVPESYARLGSLVINALTNTDRRDAAD</sequence>
<organism evidence="1 2">
    <name type="scientific">Streptomonospora litoralis</name>
    <dbReference type="NCBI Taxonomy" id="2498135"/>
    <lineage>
        <taxon>Bacteria</taxon>
        <taxon>Bacillati</taxon>
        <taxon>Actinomycetota</taxon>
        <taxon>Actinomycetes</taxon>
        <taxon>Streptosporangiales</taxon>
        <taxon>Nocardiopsidaceae</taxon>
        <taxon>Streptomonospora</taxon>
    </lineage>
</organism>
<dbReference type="AlphaFoldDB" id="A0A4P6PXY7"/>
<keyword evidence="2" id="KW-1185">Reference proteome</keyword>
<proteinExistence type="predicted"/>
<evidence type="ECO:0000313" key="2">
    <source>
        <dbReference type="Proteomes" id="UP000292235"/>
    </source>
</evidence>
<reference evidence="1 2" key="1">
    <citation type="submission" date="2019-02" db="EMBL/GenBank/DDBJ databases">
        <authorList>
            <person name="Khodamoradi S."/>
            <person name="Hahnke R.L."/>
            <person name="Kaempfer P."/>
            <person name="Schumann P."/>
            <person name="Rohde M."/>
            <person name="Steinert M."/>
            <person name="Luzhetskyy A."/>
            <person name="Wink J."/>
            <person name="Ruckert C."/>
        </authorList>
    </citation>
    <scope>NUCLEOTIDE SEQUENCE [LARGE SCALE GENOMIC DNA]</scope>
    <source>
        <strain evidence="1 2">M2</strain>
    </source>
</reference>
<dbReference type="KEGG" id="strr:EKD16_06400"/>
<evidence type="ECO:0000313" key="1">
    <source>
        <dbReference type="EMBL" id="QBI53078.1"/>
    </source>
</evidence>
<accession>A0A4P6PXY7</accession>
<protein>
    <submittedName>
        <fullName evidence="1">Uncharacterized protein</fullName>
    </submittedName>
</protein>
<dbReference type="RefSeq" id="WP_131097508.1">
    <property type="nucleotide sequence ID" value="NZ_CP036455.1"/>
</dbReference>
<dbReference type="EMBL" id="CP036455">
    <property type="protein sequence ID" value="QBI53078.1"/>
    <property type="molecule type" value="Genomic_DNA"/>
</dbReference>
<dbReference type="Proteomes" id="UP000292235">
    <property type="component" value="Chromosome"/>
</dbReference>
<gene>
    <name evidence="1" type="ORF">EKD16_06400</name>
</gene>
<name>A0A4P6PXY7_9ACTN</name>